<evidence type="ECO:0000313" key="2">
    <source>
        <dbReference type="EMBL" id="SFC46613.1"/>
    </source>
</evidence>
<keyword evidence="5" id="KW-1185">Reference proteome</keyword>
<dbReference type="Proteomes" id="UP000198940">
    <property type="component" value="Unassembled WGS sequence"/>
</dbReference>
<comment type="caution">
    <text evidence="3">The sequence shown here is derived from an EMBL/GenBank/DDBJ whole genome shotgun (WGS) entry which is preliminary data.</text>
</comment>
<evidence type="ECO:0000313" key="3">
    <source>
        <dbReference type="EMBL" id="SHK88136.1"/>
    </source>
</evidence>
<accession>A0A3A1NWW7</accession>
<evidence type="ECO:0000313" key="5">
    <source>
        <dbReference type="Proteomes" id="UP000198940"/>
    </source>
</evidence>
<dbReference type="EMBL" id="FOKU01000011">
    <property type="protein sequence ID" value="SFC46613.1"/>
    <property type="molecule type" value="Genomic_DNA"/>
</dbReference>
<evidence type="ECO:0000259" key="1">
    <source>
        <dbReference type="Pfam" id="PF14289"/>
    </source>
</evidence>
<protein>
    <recommendedName>
        <fullName evidence="1">DUF4369 domain-containing protein</fullName>
    </recommendedName>
</protein>
<evidence type="ECO:0000313" key="4">
    <source>
        <dbReference type="Proteomes" id="UP000184031"/>
    </source>
</evidence>
<organism evidence="3 4">
    <name type="scientific">Flagellimonas taeanensis</name>
    <dbReference type="NCBI Taxonomy" id="1005926"/>
    <lineage>
        <taxon>Bacteria</taxon>
        <taxon>Pseudomonadati</taxon>
        <taxon>Bacteroidota</taxon>
        <taxon>Flavobacteriia</taxon>
        <taxon>Flavobacteriales</taxon>
        <taxon>Flavobacteriaceae</taxon>
        <taxon>Flagellimonas</taxon>
    </lineage>
</organism>
<sequence>MKRIFFVLLLGAMMVSCEKNTENTMVVTGNIKGLKKGTLYLQQFQDSTLVTLDSLEVQGDGKFSFNEEVETPDIFYLYLKKEDNNDINDRITFFGEAGTITINTSWNTFDTNSKISGSKSHEKLVEFYEMASKFNIKELSLIQQASLPKVQEDSLALDSLQRLVDLNTISRYRYALNFGLNNGNSFATPYIMMTEAREANPKYLDSIYQSLSPEVASSKHGKAFKEFLDKKD</sequence>
<dbReference type="AlphaFoldDB" id="A0A1M6W3F0"/>
<accession>A0A1M6W3F0</accession>
<dbReference type="RefSeq" id="WP_072879656.1">
    <property type="nucleotide sequence ID" value="NZ_FOKU01000011.1"/>
</dbReference>
<feature type="domain" description="DUF4369" evidence="1">
    <location>
        <begin position="26"/>
        <end position="124"/>
    </location>
</feature>
<reference evidence="3 4" key="1">
    <citation type="submission" date="2016-11" db="EMBL/GenBank/DDBJ databases">
        <authorList>
            <person name="Varghese N."/>
            <person name="Submissions S."/>
        </authorList>
    </citation>
    <scope>NUCLEOTIDE SEQUENCE [LARGE SCALE GENOMIC DNA]</scope>
    <source>
        <strain evidence="3 4">CGMCC 1.12174</strain>
        <strain evidence="2 5">DSM 26351</strain>
    </source>
</reference>
<dbReference type="STRING" id="1055723.SAMN05216293_2142"/>
<dbReference type="InterPro" id="IPR025380">
    <property type="entry name" value="DUF4369"/>
</dbReference>
<proteinExistence type="predicted"/>
<dbReference type="Proteomes" id="UP000184031">
    <property type="component" value="Unassembled WGS sequence"/>
</dbReference>
<name>A0A1M6W3F0_9FLAO</name>
<gene>
    <name evidence="2" type="ORF">SAMN04487891_111166</name>
    <name evidence="3" type="ORF">SAMN05216293_2142</name>
</gene>
<dbReference type="Pfam" id="PF14289">
    <property type="entry name" value="DUF4369"/>
    <property type="match status" value="1"/>
</dbReference>
<dbReference type="OrthoDB" id="1143206at2"/>
<dbReference type="PROSITE" id="PS51257">
    <property type="entry name" value="PROKAR_LIPOPROTEIN"/>
    <property type="match status" value="1"/>
</dbReference>
<dbReference type="EMBL" id="FRAT01000005">
    <property type="protein sequence ID" value="SHK88136.1"/>
    <property type="molecule type" value="Genomic_DNA"/>
</dbReference>